<dbReference type="PROSITE" id="PS50935">
    <property type="entry name" value="SSB"/>
    <property type="match status" value="1"/>
</dbReference>
<name>A0A317FZ73_BUTFI</name>
<sequence length="149" mass="16209">MNKVILMGRLTRDPDVRYSQGENPLAIARYTLAVDRRFSRKDSGDGQQTADFISCKAFGRSGEFAEKYFRKGTKICVTGRIETGSYTNKDGVKVYTTEVVVEDQEFAESKNSGSGDFSQPAASGSAAPVAAADGFMNIPDGIDEELPFN</sequence>
<evidence type="ECO:0000256" key="1">
    <source>
        <dbReference type="ARBA" id="ARBA00023125"/>
    </source>
</evidence>
<protein>
    <recommendedName>
        <fullName evidence="2 3">Single-stranded DNA-binding protein</fullName>
        <shortName evidence="2">SSB</shortName>
    </recommendedName>
</protein>
<dbReference type="RefSeq" id="WP_022754807.1">
    <property type="nucleotide sequence ID" value="NZ_CM009896.1"/>
</dbReference>
<comment type="caution">
    <text evidence="5">The sequence shown here is derived from an EMBL/GenBank/DDBJ whole genome shotgun (WGS) entry which is preliminary data.</text>
</comment>
<evidence type="ECO:0000256" key="4">
    <source>
        <dbReference type="SAM" id="MobiDB-lite"/>
    </source>
</evidence>
<dbReference type="PANTHER" id="PTHR10302">
    <property type="entry name" value="SINGLE-STRANDED DNA-BINDING PROTEIN"/>
    <property type="match status" value="1"/>
</dbReference>
<organism evidence="5 6">
    <name type="scientific">Butyrivibrio fibrisolvens</name>
    <dbReference type="NCBI Taxonomy" id="831"/>
    <lineage>
        <taxon>Bacteria</taxon>
        <taxon>Bacillati</taxon>
        <taxon>Bacillota</taxon>
        <taxon>Clostridia</taxon>
        <taxon>Lachnospirales</taxon>
        <taxon>Lachnospiraceae</taxon>
        <taxon>Butyrivibrio</taxon>
    </lineage>
</organism>
<dbReference type="GO" id="GO:0006260">
    <property type="term" value="P:DNA replication"/>
    <property type="evidence" value="ECO:0007669"/>
    <property type="project" value="InterPro"/>
</dbReference>
<dbReference type="Proteomes" id="UP000245488">
    <property type="component" value="Chromosome"/>
</dbReference>
<dbReference type="PIRSF" id="PIRSF002070">
    <property type="entry name" value="SSB"/>
    <property type="match status" value="1"/>
</dbReference>
<evidence type="ECO:0000313" key="6">
    <source>
        <dbReference type="Proteomes" id="UP000245488"/>
    </source>
</evidence>
<dbReference type="InterPro" id="IPR000424">
    <property type="entry name" value="Primosome_PriB/ssb"/>
</dbReference>
<keyword evidence="1 2" id="KW-0238">DNA-binding</keyword>
<evidence type="ECO:0000256" key="2">
    <source>
        <dbReference type="HAMAP-Rule" id="MF_00984"/>
    </source>
</evidence>
<dbReference type="HAMAP" id="MF_00984">
    <property type="entry name" value="SSB"/>
    <property type="match status" value="1"/>
</dbReference>
<dbReference type="CDD" id="cd04496">
    <property type="entry name" value="SSB_OBF"/>
    <property type="match status" value="1"/>
</dbReference>
<dbReference type="PANTHER" id="PTHR10302:SF27">
    <property type="entry name" value="SINGLE-STRANDED DNA-BINDING PROTEIN"/>
    <property type="match status" value="1"/>
</dbReference>
<dbReference type="AlphaFoldDB" id="A0A317FZ73"/>
<reference evidence="5 6" key="1">
    <citation type="submission" date="2017-09" db="EMBL/GenBank/DDBJ databases">
        <title>High-quality draft genome sequence of Butyrivibrio fibrisolvens INBov1, isolated from cow rumen.</title>
        <authorList>
            <person name="Rodriguez Hernaez J."/>
            <person name="Rivarola M."/>
            <person name="Paniego N."/>
            <person name="Cravero S."/>
            <person name="Ceron Cucchi M."/>
            <person name="Martinez M.C."/>
        </authorList>
    </citation>
    <scope>NUCLEOTIDE SEQUENCE [LARGE SCALE GENOMIC DNA]</scope>
    <source>
        <strain evidence="5 6">INBov1</strain>
    </source>
</reference>
<dbReference type="GO" id="GO:0009295">
    <property type="term" value="C:nucleoid"/>
    <property type="evidence" value="ECO:0007669"/>
    <property type="project" value="TreeGrafter"/>
</dbReference>
<proteinExistence type="inferred from homology"/>
<dbReference type="GO" id="GO:0003697">
    <property type="term" value="F:single-stranded DNA binding"/>
    <property type="evidence" value="ECO:0007669"/>
    <property type="project" value="UniProtKB-UniRule"/>
</dbReference>
<dbReference type="InterPro" id="IPR011344">
    <property type="entry name" value="ssDNA-bd"/>
</dbReference>
<accession>A0A317FZ73</accession>
<feature type="region of interest" description="Disordered" evidence="4">
    <location>
        <begin position="106"/>
        <end position="125"/>
    </location>
</feature>
<dbReference type="NCBIfam" id="TIGR00621">
    <property type="entry name" value="ssb"/>
    <property type="match status" value="1"/>
</dbReference>
<dbReference type="EMBL" id="NXNG01000001">
    <property type="protein sequence ID" value="PWT26346.1"/>
    <property type="molecule type" value="Genomic_DNA"/>
</dbReference>
<evidence type="ECO:0000256" key="3">
    <source>
        <dbReference type="PIRNR" id="PIRNR002070"/>
    </source>
</evidence>
<dbReference type="InterPro" id="IPR012340">
    <property type="entry name" value="NA-bd_OB-fold"/>
</dbReference>
<keyword evidence="6" id="KW-1185">Reference proteome</keyword>
<dbReference type="SUPFAM" id="SSF50249">
    <property type="entry name" value="Nucleic acid-binding proteins"/>
    <property type="match status" value="1"/>
</dbReference>
<comment type="caution">
    <text evidence="2">Lacks conserved residue(s) required for the propagation of feature annotation.</text>
</comment>
<gene>
    <name evidence="5" type="ORF">CPT75_04010</name>
</gene>
<dbReference type="Gene3D" id="2.40.50.140">
    <property type="entry name" value="Nucleic acid-binding proteins"/>
    <property type="match status" value="1"/>
</dbReference>
<dbReference type="Pfam" id="PF00436">
    <property type="entry name" value="SSB"/>
    <property type="match status" value="1"/>
</dbReference>
<comment type="subunit">
    <text evidence="2">Homotetramer.</text>
</comment>
<evidence type="ECO:0000313" key="5">
    <source>
        <dbReference type="EMBL" id="PWT26346.1"/>
    </source>
</evidence>